<dbReference type="EMBL" id="JAAOYO010000001">
    <property type="protein sequence ID" value="NII39557.1"/>
    <property type="molecule type" value="Genomic_DNA"/>
</dbReference>
<keyword evidence="2 4" id="KW-0238">DNA-binding</keyword>
<dbReference type="InterPro" id="IPR050109">
    <property type="entry name" value="HTH-type_TetR-like_transc_reg"/>
</dbReference>
<sequence length="208" mass="21968">MTGGDRTPTPGPAPTSARVRPTAAEIDEAVLDVTAGLLARRGVRDTSVQAVADATGYSKTGLLGRFPTKERLVAAALDQCVRLTRDVHERVDDVTAPRDRDAAAVAGLVDLALRRRGWAELVLASVPPVADATLEPALGDVFTLVSDLFRIHVDTDLLRRARVTGMLGALVVLALTHERETTAEVAHPLVVAVCWATLGHEGAVPPVP</sequence>
<keyword evidence="8" id="KW-1185">Reference proteome</keyword>
<gene>
    <name evidence="7" type="ORF">E9228_000176</name>
</gene>
<dbReference type="SUPFAM" id="SSF46689">
    <property type="entry name" value="Homeodomain-like"/>
    <property type="match status" value="1"/>
</dbReference>
<evidence type="ECO:0000256" key="4">
    <source>
        <dbReference type="PROSITE-ProRule" id="PRU00335"/>
    </source>
</evidence>
<dbReference type="Proteomes" id="UP001318300">
    <property type="component" value="Unassembled WGS sequence"/>
</dbReference>
<dbReference type="RefSeq" id="WP_166778755.1">
    <property type="nucleotide sequence ID" value="NZ_JAAOYO010000001.1"/>
</dbReference>
<evidence type="ECO:0000313" key="8">
    <source>
        <dbReference type="Proteomes" id="UP001318300"/>
    </source>
</evidence>
<feature type="region of interest" description="Disordered" evidence="5">
    <location>
        <begin position="1"/>
        <end position="20"/>
    </location>
</feature>
<evidence type="ECO:0000256" key="3">
    <source>
        <dbReference type="ARBA" id="ARBA00023163"/>
    </source>
</evidence>
<comment type="caution">
    <text evidence="7">The sequence shown here is derived from an EMBL/GenBank/DDBJ whole genome shotgun (WGS) entry which is preliminary data.</text>
</comment>
<name>A0ABX0T225_9MICO</name>
<reference evidence="7 8" key="1">
    <citation type="submission" date="2020-03" db="EMBL/GenBank/DDBJ databases">
        <title>Above-ground endophytic microbial communities from plants in different locations in the United States.</title>
        <authorList>
            <person name="Frank C."/>
        </authorList>
    </citation>
    <scope>NUCLEOTIDE SEQUENCE [LARGE SCALE GENOMIC DNA]</scope>
    <source>
        <strain evidence="7 8">WW7</strain>
    </source>
</reference>
<dbReference type="InterPro" id="IPR001647">
    <property type="entry name" value="HTH_TetR"/>
</dbReference>
<protein>
    <submittedName>
        <fullName evidence="7">AcrR family transcriptional regulator</fullName>
    </submittedName>
</protein>
<evidence type="ECO:0000256" key="5">
    <source>
        <dbReference type="SAM" id="MobiDB-lite"/>
    </source>
</evidence>
<proteinExistence type="predicted"/>
<dbReference type="Gene3D" id="1.10.357.10">
    <property type="entry name" value="Tetracycline Repressor, domain 2"/>
    <property type="match status" value="1"/>
</dbReference>
<dbReference type="Pfam" id="PF00440">
    <property type="entry name" value="TetR_N"/>
    <property type="match status" value="1"/>
</dbReference>
<evidence type="ECO:0000313" key="7">
    <source>
        <dbReference type="EMBL" id="NII39557.1"/>
    </source>
</evidence>
<dbReference type="PROSITE" id="PS50977">
    <property type="entry name" value="HTH_TETR_2"/>
    <property type="match status" value="1"/>
</dbReference>
<keyword evidence="3" id="KW-0804">Transcription</keyword>
<organism evidence="7 8">
    <name type="scientific">Curtobacterium salicis</name>
    <dbReference type="NCBI Taxonomy" id="1779862"/>
    <lineage>
        <taxon>Bacteria</taxon>
        <taxon>Bacillati</taxon>
        <taxon>Actinomycetota</taxon>
        <taxon>Actinomycetes</taxon>
        <taxon>Micrococcales</taxon>
        <taxon>Microbacteriaceae</taxon>
        <taxon>Curtobacterium</taxon>
    </lineage>
</organism>
<dbReference type="PANTHER" id="PTHR30055">
    <property type="entry name" value="HTH-TYPE TRANSCRIPTIONAL REGULATOR RUTR"/>
    <property type="match status" value="1"/>
</dbReference>
<evidence type="ECO:0000256" key="1">
    <source>
        <dbReference type="ARBA" id="ARBA00023015"/>
    </source>
</evidence>
<evidence type="ECO:0000259" key="6">
    <source>
        <dbReference type="PROSITE" id="PS50977"/>
    </source>
</evidence>
<dbReference type="InterPro" id="IPR009057">
    <property type="entry name" value="Homeodomain-like_sf"/>
</dbReference>
<accession>A0ABX0T225</accession>
<feature type="DNA-binding region" description="H-T-H motif" evidence="4">
    <location>
        <begin position="47"/>
        <end position="66"/>
    </location>
</feature>
<evidence type="ECO:0000256" key="2">
    <source>
        <dbReference type="ARBA" id="ARBA00023125"/>
    </source>
</evidence>
<feature type="domain" description="HTH tetR-type" evidence="6">
    <location>
        <begin position="24"/>
        <end position="84"/>
    </location>
</feature>
<keyword evidence="1" id="KW-0805">Transcription regulation</keyword>
<dbReference type="PANTHER" id="PTHR30055:SF234">
    <property type="entry name" value="HTH-TYPE TRANSCRIPTIONAL REGULATOR BETI"/>
    <property type="match status" value="1"/>
</dbReference>